<dbReference type="GO" id="GO:0046872">
    <property type="term" value="F:metal ion binding"/>
    <property type="evidence" value="ECO:0007669"/>
    <property type="project" value="UniProtKB-KW"/>
</dbReference>
<dbReference type="SUPFAM" id="SSF102114">
    <property type="entry name" value="Radical SAM enzymes"/>
    <property type="match status" value="1"/>
</dbReference>
<dbReference type="SFLD" id="SFLDS00029">
    <property type="entry name" value="Radical_SAM"/>
    <property type="match status" value="1"/>
</dbReference>
<dbReference type="Gene3D" id="3.80.30.20">
    <property type="entry name" value="tm_1862 like domain"/>
    <property type="match status" value="1"/>
</dbReference>
<evidence type="ECO:0000256" key="5">
    <source>
        <dbReference type="ARBA" id="ARBA00023014"/>
    </source>
</evidence>
<dbReference type="PROSITE" id="PS51257">
    <property type="entry name" value="PROKAR_LIPOPROTEIN"/>
    <property type="match status" value="1"/>
</dbReference>
<dbReference type="PANTHER" id="PTHR43409:SF4">
    <property type="entry name" value="RADICAL SAM SUPERFAMILY PROTEIN"/>
    <property type="match status" value="1"/>
</dbReference>
<organism evidence="7 8">
    <name type="scientific">Geomonas silvestris</name>
    <dbReference type="NCBI Taxonomy" id="2740184"/>
    <lineage>
        <taxon>Bacteria</taxon>
        <taxon>Pseudomonadati</taxon>
        <taxon>Thermodesulfobacteriota</taxon>
        <taxon>Desulfuromonadia</taxon>
        <taxon>Geobacterales</taxon>
        <taxon>Geobacteraceae</taxon>
        <taxon>Geomonas</taxon>
    </lineage>
</organism>
<dbReference type="InterPro" id="IPR006638">
    <property type="entry name" value="Elp3/MiaA/NifB-like_rSAM"/>
</dbReference>
<dbReference type="SMART" id="SM00729">
    <property type="entry name" value="Elp3"/>
    <property type="match status" value="1"/>
</dbReference>
<proteinExistence type="predicted"/>
<feature type="domain" description="Radical SAM core" evidence="6">
    <location>
        <begin position="14"/>
        <end position="238"/>
    </location>
</feature>
<dbReference type="Pfam" id="PF04055">
    <property type="entry name" value="Radical_SAM"/>
    <property type="match status" value="1"/>
</dbReference>
<evidence type="ECO:0000256" key="4">
    <source>
        <dbReference type="ARBA" id="ARBA00023004"/>
    </source>
</evidence>
<accession>A0A6V8MLK9</accession>
<comment type="cofactor">
    <cofactor evidence="1">
        <name>[4Fe-4S] cluster</name>
        <dbReference type="ChEBI" id="CHEBI:49883"/>
    </cofactor>
</comment>
<dbReference type="SFLD" id="SFLDG01095">
    <property type="entry name" value="Uncharacterised_Radical_SAM_Su"/>
    <property type="match status" value="1"/>
</dbReference>
<reference evidence="8" key="1">
    <citation type="submission" date="2020-06" db="EMBL/GenBank/DDBJ databases">
        <title>Draft genomic sequence of Geomonas sp. Red330.</title>
        <authorList>
            <person name="Itoh H."/>
            <person name="Zhenxing X."/>
            <person name="Ushijima N."/>
            <person name="Masuda Y."/>
            <person name="Shiratori Y."/>
            <person name="Senoo K."/>
        </authorList>
    </citation>
    <scope>NUCLEOTIDE SEQUENCE [LARGE SCALE GENOMIC DNA]</scope>
    <source>
        <strain evidence="8">Red330</strain>
    </source>
</reference>
<dbReference type="PANTHER" id="PTHR43409">
    <property type="entry name" value="ANAEROBIC MAGNESIUM-PROTOPORPHYRIN IX MONOMETHYL ESTER CYCLASE-RELATED"/>
    <property type="match status" value="1"/>
</dbReference>
<keyword evidence="5" id="KW-0411">Iron-sulfur</keyword>
<comment type="caution">
    <text evidence="7">The sequence shown here is derived from an EMBL/GenBank/DDBJ whole genome shotgun (WGS) entry which is preliminary data.</text>
</comment>
<dbReference type="PROSITE" id="PS51918">
    <property type="entry name" value="RADICAL_SAM"/>
    <property type="match status" value="1"/>
</dbReference>
<keyword evidence="3" id="KW-0479">Metal-binding</keyword>
<gene>
    <name evidence="7" type="ORF">GMST_31390</name>
</gene>
<evidence type="ECO:0000313" key="8">
    <source>
        <dbReference type="Proteomes" id="UP000556026"/>
    </source>
</evidence>
<dbReference type="InterPro" id="IPR051198">
    <property type="entry name" value="BchE-like"/>
</dbReference>
<evidence type="ECO:0000256" key="2">
    <source>
        <dbReference type="ARBA" id="ARBA00022691"/>
    </source>
</evidence>
<name>A0A6V8MLK9_9BACT</name>
<dbReference type="RefSeq" id="WP_183355618.1">
    <property type="nucleotide sequence ID" value="NZ_BLXX01000010.1"/>
</dbReference>
<protein>
    <submittedName>
        <fullName evidence="7">Radical SAM protein</fullName>
    </submittedName>
</protein>
<dbReference type="EMBL" id="BLXX01000010">
    <property type="protein sequence ID" value="GFO60814.1"/>
    <property type="molecule type" value="Genomic_DNA"/>
</dbReference>
<dbReference type="Proteomes" id="UP000556026">
    <property type="component" value="Unassembled WGS sequence"/>
</dbReference>
<dbReference type="InterPro" id="IPR058240">
    <property type="entry name" value="rSAM_sf"/>
</dbReference>
<dbReference type="InterPro" id="IPR007197">
    <property type="entry name" value="rSAM"/>
</dbReference>
<evidence type="ECO:0000259" key="6">
    <source>
        <dbReference type="PROSITE" id="PS51918"/>
    </source>
</evidence>
<dbReference type="GO" id="GO:0051536">
    <property type="term" value="F:iron-sulfur cluster binding"/>
    <property type="evidence" value="ECO:0007669"/>
    <property type="project" value="UniProtKB-KW"/>
</dbReference>
<keyword evidence="4" id="KW-0408">Iron</keyword>
<evidence type="ECO:0000256" key="3">
    <source>
        <dbReference type="ARBA" id="ARBA00022723"/>
    </source>
</evidence>
<keyword evidence="2" id="KW-0949">S-adenosyl-L-methionine</keyword>
<dbReference type="CDD" id="cd01335">
    <property type="entry name" value="Radical_SAM"/>
    <property type="match status" value="1"/>
</dbReference>
<evidence type="ECO:0000313" key="7">
    <source>
        <dbReference type="EMBL" id="GFO60814.1"/>
    </source>
</evidence>
<dbReference type="SFLD" id="SFLDG01082">
    <property type="entry name" value="B12-binding_domain_containing"/>
    <property type="match status" value="1"/>
</dbReference>
<evidence type="ECO:0000256" key="1">
    <source>
        <dbReference type="ARBA" id="ARBA00001966"/>
    </source>
</evidence>
<sequence>MIFNRIRYEEPLFRPPSEANSLIFQATIGCSQNTCRFCGMYKMKTFRIRPVSEMLAEIHSVPESVRPHVQRVFIADGDALVYPQAGLVELLDAFSATFPRLTRVGAYASPNSLTTKTEEELALLQQKKLRILYFGLESGDADTLKLVRKGFEPAQMLELCRKAQRAGMKLSVTAILGLAGKARSAEHAKATAQWINELSPEYFSLLTMFRRHNDDYFKEIEPLSYGGILEEALSMLQELNPQRTILRSNHVSNFLNLAGSYPKDRERLIETAQRALAEARRQPRWFNEVPDYQEEYY</sequence>
<dbReference type="GO" id="GO:0003824">
    <property type="term" value="F:catalytic activity"/>
    <property type="evidence" value="ECO:0007669"/>
    <property type="project" value="InterPro"/>
</dbReference>
<keyword evidence="8" id="KW-1185">Reference proteome</keyword>
<dbReference type="AlphaFoldDB" id="A0A6V8MLK9"/>
<dbReference type="InterPro" id="IPR023404">
    <property type="entry name" value="rSAM_horseshoe"/>
</dbReference>